<gene>
    <name evidence="1" type="ORF">M421DRAFT_107253</name>
</gene>
<dbReference type="AlphaFoldDB" id="A0A6A5S2P1"/>
<evidence type="ECO:0000313" key="2">
    <source>
        <dbReference type="Proteomes" id="UP000800082"/>
    </source>
</evidence>
<reference evidence="1" key="1">
    <citation type="journal article" date="2020" name="Stud. Mycol.">
        <title>101 Dothideomycetes genomes: a test case for predicting lifestyles and emergence of pathogens.</title>
        <authorList>
            <person name="Haridas S."/>
            <person name="Albert R."/>
            <person name="Binder M."/>
            <person name="Bloem J."/>
            <person name="Labutti K."/>
            <person name="Salamov A."/>
            <person name="Andreopoulos B."/>
            <person name="Baker S."/>
            <person name="Barry K."/>
            <person name="Bills G."/>
            <person name="Bluhm B."/>
            <person name="Cannon C."/>
            <person name="Castanera R."/>
            <person name="Culley D."/>
            <person name="Daum C."/>
            <person name="Ezra D."/>
            <person name="Gonzalez J."/>
            <person name="Henrissat B."/>
            <person name="Kuo A."/>
            <person name="Liang C."/>
            <person name="Lipzen A."/>
            <person name="Lutzoni F."/>
            <person name="Magnuson J."/>
            <person name="Mondo S."/>
            <person name="Nolan M."/>
            <person name="Ohm R."/>
            <person name="Pangilinan J."/>
            <person name="Park H.-J."/>
            <person name="Ramirez L."/>
            <person name="Alfaro M."/>
            <person name="Sun H."/>
            <person name="Tritt A."/>
            <person name="Yoshinaga Y."/>
            <person name="Zwiers L.-H."/>
            <person name="Turgeon B."/>
            <person name="Goodwin S."/>
            <person name="Spatafora J."/>
            <person name="Crous P."/>
            <person name="Grigoriev I."/>
        </authorList>
    </citation>
    <scope>NUCLEOTIDE SEQUENCE</scope>
    <source>
        <strain evidence="1">CBS 183.55</strain>
    </source>
</reference>
<dbReference type="Proteomes" id="UP000800082">
    <property type="component" value="Unassembled WGS sequence"/>
</dbReference>
<protein>
    <submittedName>
        <fullName evidence="1">Uncharacterized protein</fullName>
    </submittedName>
</protein>
<proteinExistence type="predicted"/>
<accession>A0A6A5S2P1</accession>
<organism evidence="1 2">
    <name type="scientific">Didymella exigua CBS 183.55</name>
    <dbReference type="NCBI Taxonomy" id="1150837"/>
    <lineage>
        <taxon>Eukaryota</taxon>
        <taxon>Fungi</taxon>
        <taxon>Dikarya</taxon>
        <taxon>Ascomycota</taxon>
        <taxon>Pezizomycotina</taxon>
        <taxon>Dothideomycetes</taxon>
        <taxon>Pleosporomycetidae</taxon>
        <taxon>Pleosporales</taxon>
        <taxon>Pleosporineae</taxon>
        <taxon>Didymellaceae</taxon>
        <taxon>Didymella</taxon>
    </lineage>
</organism>
<dbReference type="OrthoDB" id="10519903at2759"/>
<name>A0A6A5S2P1_9PLEO</name>
<dbReference type="EMBL" id="ML978956">
    <property type="protein sequence ID" value="KAF1933890.1"/>
    <property type="molecule type" value="Genomic_DNA"/>
</dbReference>
<keyword evidence="2" id="KW-1185">Reference proteome</keyword>
<sequence>MSDSTAALSAWISAPDWRALLVLNARFIRELDDTAPYPLPCNKRIAQDLQPDAIELQAYGFLVRYARAEWDSGPVKNESDIPLGGPWSRTQDRAFLHLVLPTETGILRPRIETLLLALLADRQNLEVTVLADWKDYPPAAQQLFPHHARKAQPERPSIEPLAARLEMFHSTVNRDAGDAAPVRSTRRTFGRTRFAATETGLRSRAVVWHRCASLPYETVDDVPAGSRDARALGLQIDAVRDARVLEIVVASKKFYTGGGEDALDLPNYVMVMCDDAGLRRDFEDCV</sequence>
<dbReference type="RefSeq" id="XP_033454138.1">
    <property type="nucleotide sequence ID" value="XM_033587152.1"/>
</dbReference>
<dbReference type="GeneID" id="54344798"/>
<evidence type="ECO:0000313" key="1">
    <source>
        <dbReference type="EMBL" id="KAF1933890.1"/>
    </source>
</evidence>